<protein>
    <submittedName>
        <fullName evidence="1">Uncharacterized protein</fullName>
    </submittedName>
</protein>
<keyword evidence="2" id="KW-1185">Reference proteome</keyword>
<evidence type="ECO:0000313" key="1">
    <source>
        <dbReference type="EMBL" id="OLP76941.1"/>
    </source>
</evidence>
<reference evidence="1 2" key="1">
    <citation type="submission" date="2016-02" db="EMBL/GenBank/DDBJ databases">
        <title>Genome analysis of coral dinoflagellate symbionts highlights evolutionary adaptations to a symbiotic lifestyle.</title>
        <authorList>
            <person name="Aranda M."/>
            <person name="Li Y."/>
            <person name="Liew Y.J."/>
            <person name="Baumgarten S."/>
            <person name="Simakov O."/>
            <person name="Wilson M."/>
            <person name="Piel J."/>
            <person name="Ashoor H."/>
            <person name="Bougouffa S."/>
            <person name="Bajic V.B."/>
            <person name="Ryu T."/>
            <person name="Ravasi T."/>
            <person name="Bayer T."/>
            <person name="Micklem G."/>
            <person name="Kim H."/>
            <person name="Bhak J."/>
            <person name="Lajeunesse T.C."/>
            <person name="Voolstra C.R."/>
        </authorList>
    </citation>
    <scope>NUCLEOTIDE SEQUENCE [LARGE SCALE GENOMIC DNA]</scope>
    <source>
        <strain evidence="1 2">CCMP2467</strain>
    </source>
</reference>
<sequence length="495" mass="55873">EIWTYGVKELREALGIGEEGIMRILRNIYGSTTAPRGLWLDLHKTLTKLGAQPVLGERCLWIFLSKRDMDGDHPRLLGAMGGHVDDFHRVGDGSAEWLEIRDAINRAYKWGMTKVKNYRHAGTDVSTVTDQRGLMKIVVNQDYYADGLPDIDIPPDRLRSDVPLERKDVDACRTSLGALQWLAIQSQPHLCARCNLLLTDLVTNGTMMVAREVQELIAEARREPFSLVFEKFTDAKHWSDIIVITMGDQAHANRPKGDSTGGLVTMLAGPNSASGVVCPMSLIAWRTWKLKRQAIGSNDAEVQAMLEAEDQNFRTSQLWAEMHGAGGRDSERALRRDWVETQERMAIRVKGILCTDSKGGYDAVELNESPLLVLSNMRAALQAFQLRDNLRRTAAELRWVASDFDLGDALTKKRSDCRTGLLKFLRTQRWCIRYDPQFTSAKKNKRAGRSAVDHVDEALSQMHEQLNSFYGWCNMSYSDGECECRLIDPQLFRAV</sequence>
<evidence type="ECO:0000313" key="2">
    <source>
        <dbReference type="Proteomes" id="UP000186817"/>
    </source>
</evidence>
<proteinExistence type="predicted"/>
<name>A0A1Q9C201_SYMMI</name>
<accession>A0A1Q9C201</accession>
<comment type="caution">
    <text evidence="1">The sequence shown here is derived from an EMBL/GenBank/DDBJ whole genome shotgun (WGS) entry which is preliminary data.</text>
</comment>
<gene>
    <name evidence="1" type="ORF">AK812_SmicGene43061</name>
</gene>
<feature type="non-terminal residue" evidence="1">
    <location>
        <position position="1"/>
    </location>
</feature>
<dbReference type="AlphaFoldDB" id="A0A1Q9C201"/>
<dbReference type="EMBL" id="LSRX01001881">
    <property type="protein sequence ID" value="OLP76941.1"/>
    <property type="molecule type" value="Genomic_DNA"/>
</dbReference>
<dbReference type="OrthoDB" id="406740at2759"/>
<dbReference type="Proteomes" id="UP000186817">
    <property type="component" value="Unassembled WGS sequence"/>
</dbReference>
<organism evidence="1 2">
    <name type="scientific">Symbiodinium microadriaticum</name>
    <name type="common">Dinoflagellate</name>
    <name type="synonym">Zooxanthella microadriatica</name>
    <dbReference type="NCBI Taxonomy" id="2951"/>
    <lineage>
        <taxon>Eukaryota</taxon>
        <taxon>Sar</taxon>
        <taxon>Alveolata</taxon>
        <taxon>Dinophyceae</taxon>
        <taxon>Suessiales</taxon>
        <taxon>Symbiodiniaceae</taxon>
        <taxon>Symbiodinium</taxon>
    </lineage>
</organism>